<keyword evidence="2" id="KW-1185">Reference proteome</keyword>
<proteinExistence type="predicted"/>
<evidence type="ECO:0000313" key="1">
    <source>
        <dbReference type="EMBL" id="KAK9133071.1"/>
    </source>
</evidence>
<protein>
    <submittedName>
        <fullName evidence="1">Uncharacterized protein</fullName>
    </submittedName>
</protein>
<dbReference type="EMBL" id="JBBNAG010000005">
    <property type="protein sequence ID" value="KAK9133071.1"/>
    <property type="molecule type" value="Genomic_DNA"/>
</dbReference>
<dbReference type="Proteomes" id="UP001419268">
    <property type="component" value="Unassembled WGS sequence"/>
</dbReference>
<organism evidence="1 2">
    <name type="scientific">Stephania cephalantha</name>
    <dbReference type="NCBI Taxonomy" id="152367"/>
    <lineage>
        <taxon>Eukaryota</taxon>
        <taxon>Viridiplantae</taxon>
        <taxon>Streptophyta</taxon>
        <taxon>Embryophyta</taxon>
        <taxon>Tracheophyta</taxon>
        <taxon>Spermatophyta</taxon>
        <taxon>Magnoliopsida</taxon>
        <taxon>Ranunculales</taxon>
        <taxon>Menispermaceae</taxon>
        <taxon>Menispermoideae</taxon>
        <taxon>Cissampelideae</taxon>
        <taxon>Stephania</taxon>
    </lineage>
</organism>
<gene>
    <name evidence="1" type="ORF">Scep_012599</name>
</gene>
<comment type="caution">
    <text evidence="1">The sequence shown here is derived from an EMBL/GenBank/DDBJ whole genome shotgun (WGS) entry which is preliminary data.</text>
</comment>
<accession>A0AAP0JF82</accession>
<evidence type="ECO:0000313" key="2">
    <source>
        <dbReference type="Proteomes" id="UP001419268"/>
    </source>
</evidence>
<reference evidence="1 2" key="1">
    <citation type="submission" date="2024-01" db="EMBL/GenBank/DDBJ databases">
        <title>Genome assemblies of Stephania.</title>
        <authorList>
            <person name="Yang L."/>
        </authorList>
    </citation>
    <scope>NUCLEOTIDE SEQUENCE [LARGE SCALE GENOMIC DNA]</scope>
    <source>
        <strain evidence="1">JXDWG</strain>
        <tissue evidence="1">Leaf</tissue>
    </source>
</reference>
<name>A0AAP0JF82_9MAGN</name>
<dbReference type="AlphaFoldDB" id="A0AAP0JF82"/>
<sequence>MGLDGLVPFVYLVRLGVLRLGVNVIVMVHLPKYPFISYISRPSFIPNSSPSSFSHRELAISQPGSLHL</sequence>